<evidence type="ECO:0000313" key="1">
    <source>
        <dbReference type="EMBL" id="PWB93763.1"/>
    </source>
</evidence>
<organism evidence="1 2">
    <name type="scientific">Methylosinus sporium</name>
    <dbReference type="NCBI Taxonomy" id="428"/>
    <lineage>
        <taxon>Bacteria</taxon>
        <taxon>Pseudomonadati</taxon>
        <taxon>Pseudomonadota</taxon>
        <taxon>Alphaproteobacteria</taxon>
        <taxon>Hyphomicrobiales</taxon>
        <taxon>Methylocystaceae</taxon>
        <taxon>Methylosinus</taxon>
    </lineage>
</organism>
<dbReference type="Proteomes" id="UP000245137">
    <property type="component" value="Unassembled WGS sequence"/>
</dbReference>
<protein>
    <submittedName>
        <fullName evidence="1">Uncharacterized protein</fullName>
    </submittedName>
</protein>
<name>A0A2U1SQ94_METSR</name>
<dbReference type="RefSeq" id="WP_108917424.1">
    <property type="nucleotide sequence ID" value="NZ_BGJY01000016.1"/>
</dbReference>
<evidence type="ECO:0000313" key="2">
    <source>
        <dbReference type="Proteomes" id="UP000245137"/>
    </source>
</evidence>
<sequence length="143" mass="16044">MALSDDDAIERLASKVIDRSMPKAEWTHAAHFATALWLLRNRPDIATAVEIREIITRYNEATNTANTDASGYHHTITLASMRAAAEHLRTHAPDAPLHAVLRSLMASPLGHPDWLLSYWNRETLFGVAARRAWVEPDRAPLPF</sequence>
<comment type="caution">
    <text evidence="1">The sequence shown here is derived from an EMBL/GenBank/DDBJ whole genome shotgun (WGS) entry which is preliminary data.</text>
</comment>
<accession>A0A2U1SQ94</accession>
<proteinExistence type="predicted"/>
<dbReference type="OrthoDB" id="117988at2"/>
<dbReference type="EMBL" id="PUIV01000016">
    <property type="protein sequence ID" value="PWB93763.1"/>
    <property type="molecule type" value="Genomic_DNA"/>
</dbReference>
<gene>
    <name evidence="1" type="ORF">C5689_11535</name>
</gene>
<reference evidence="1 2" key="1">
    <citation type="journal article" date="2018" name="Appl. Microbiol. Biotechnol.">
        <title>Co-cultivation of the strictly anaerobic methanogen Methanosarcina barkeri with aerobic methanotrophs in an oxygen-limited membrane bioreactor.</title>
        <authorList>
            <person name="In 't Zandt M.H."/>
            <person name="van den Bosch T.J.M."/>
            <person name="Rijkers R."/>
            <person name="van Kessel M.A.H.J."/>
            <person name="Jetten M.S.M."/>
            <person name="Welte C.U."/>
        </authorList>
    </citation>
    <scope>NUCLEOTIDE SEQUENCE [LARGE SCALE GENOMIC DNA]</scope>
    <source>
        <strain evidence="1 2">DSM 17706</strain>
    </source>
</reference>
<dbReference type="AlphaFoldDB" id="A0A2U1SQ94"/>
<keyword evidence="2" id="KW-1185">Reference proteome</keyword>